<evidence type="ECO:0000313" key="2">
    <source>
        <dbReference type="Proteomes" id="UP001165541"/>
    </source>
</evidence>
<reference evidence="1" key="1">
    <citation type="submission" date="2022-05" db="EMBL/GenBank/DDBJ databases">
        <title>Schlegelella sp. nov., isolated from mangrove soil.</title>
        <authorList>
            <person name="Liu Y."/>
            <person name="Ge X."/>
            <person name="Liu W."/>
        </authorList>
    </citation>
    <scope>NUCLEOTIDE SEQUENCE</scope>
    <source>
        <strain evidence="1">S2-27</strain>
    </source>
</reference>
<organism evidence="1 2">
    <name type="scientific">Caldimonas mangrovi</name>
    <dbReference type="NCBI Taxonomy" id="2944811"/>
    <lineage>
        <taxon>Bacteria</taxon>
        <taxon>Pseudomonadati</taxon>
        <taxon>Pseudomonadota</taxon>
        <taxon>Betaproteobacteria</taxon>
        <taxon>Burkholderiales</taxon>
        <taxon>Sphaerotilaceae</taxon>
        <taxon>Caldimonas</taxon>
    </lineage>
</organism>
<protein>
    <submittedName>
        <fullName evidence="1">Uncharacterized protein</fullName>
    </submittedName>
</protein>
<proteinExistence type="predicted"/>
<name>A0ABT0YPW9_9BURK</name>
<gene>
    <name evidence="1" type="ORF">M8A51_14700</name>
</gene>
<dbReference type="Proteomes" id="UP001165541">
    <property type="component" value="Unassembled WGS sequence"/>
</dbReference>
<comment type="caution">
    <text evidence="1">The sequence shown here is derived from an EMBL/GenBank/DDBJ whole genome shotgun (WGS) entry which is preliminary data.</text>
</comment>
<dbReference type="RefSeq" id="WP_251779217.1">
    <property type="nucleotide sequence ID" value="NZ_JAMKFE010000008.1"/>
</dbReference>
<keyword evidence="2" id="KW-1185">Reference proteome</keyword>
<evidence type="ECO:0000313" key="1">
    <source>
        <dbReference type="EMBL" id="MCM5680771.1"/>
    </source>
</evidence>
<sequence>MGEAKRKNVQLKQVQADLQRRLDAGEFGNPCSCYCIVLDKSARGRETLQALRGLTGRLVGLGELLDAEPMQLWEASPLFRFVALAGGDGKPHERSFVAADLDRLLADALPRALRRAARHAGPAGTVIGVDTDAEAAVKAALTAAR</sequence>
<dbReference type="EMBL" id="JAMKFE010000008">
    <property type="protein sequence ID" value="MCM5680771.1"/>
    <property type="molecule type" value="Genomic_DNA"/>
</dbReference>
<accession>A0ABT0YPW9</accession>